<evidence type="ECO:0000259" key="10">
    <source>
        <dbReference type="Pfam" id="PF00520"/>
    </source>
</evidence>
<dbReference type="InterPro" id="IPR032415">
    <property type="entry name" value="TRPM_tetra"/>
</dbReference>
<feature type="region of interest" description="Disordered" evidence="8">
    <location>
        <begin position="1520"/>
        <end position="1570"/>
    </location>
</feature>
<evidence type="ECO:0000313" key="15">
    <source>
        <dbReference type="Proteomes" id="UP000887568"/>
    </source>
</evidence>
<evidence type="ECO:0000259" key="11">
    <source>
        <dbReference type="Pfam" id="PF16519"/>
    </source>
</evidence>
<feature type="compositionally biased region" description="Low complexity" evidence="8">
    <location>
        <begin position="1409"/>
        <end position="1418"/>
    </location>
</feature>
<dbReference type="Proteomes" id="UP000887568">
    <property type="component" value="Unplaced"/>
</dbReference>
<evidence type="ECO:0000256" key="1">
    <source>
        <dbReference type="ARBA" id="ARBA00004141"/>
    </source>
</evidence>
<dbReference type="Pfam" id="PF16519">
    <property type="entry name" value="TRPM_tetra"/>
    <property type="match status" value="1"/>
</dbReference>
<dbReference type="GO" id="GO:0005886">
    <property type="term" value="C:plasma membrane"/>
    <property type="evidence" value="ECO:0007669"/>
    <property type="project" value="TreeGrafter"/>
</dbReference>
<dbReference type="GO" id="GO:0030001">
    <property type="term" value="P:metal ion transport"/>
    <property type="evidence" value="ECO:0007669"/>
    <property type="project" value="TreeGrafter"/>
</dbReference>
<feature type="domain" description="TRPM SLOG" evidence="12">
    <location>
        <begin position="87"/>
        <end position="352"/>
    </location>
</feature>
<proteinExistence type="predicted"/>
<reference evidence="14" key="1">
    <citation type="submission" date="2022-11" db="UniProtKB">
        <authorList>
            <consortium name="EnsemblMetazoa"/>
        </authorList>
    </citation>
    <scope>IDENTIFICATION</scope>
</reference>
<feature type="transmembrane region" description="Helical" evidence="9">
    <location>
        <begin position="942"/>
        <end position="962"/>
    </location>
</feature>
<keyword evidence="4 9" id="KW-1133">Transmembrane helix</keyword>
<accession>A0A914BNE3</accession>
<evidence type="ECO:0000256" key="9">
    <source>
        <dbReference type="SAM" id="Phobius"/>
    </source>
</evidence>
<dbReference type="RefSeq" id="XP_038077470.1">
    <property type="nucleotide sequence ID" value="XM_038221542.1"/>
</dbReference>
<dbReference type="InterPro" id="IPR050927">
    <property type="entry name" value="TRPM"/>
</dbReference>
<feature type="compositionally biased region" description="Basic and acidic residues" evidence="8">
    <location>
        <begin position="1294"/>
        <end position="1313"/>
    </location>
</feature>
<evidence type="ECO:0000259" key="12">
    <source>
        <dbReference type="Pfam" id="PF18139"/>
    </source>
</evidence>
<sequence length="1570" mass="178610">MFSQTQKAWIEKNIKRKECGKFISDPRDSRRCGCGGTVVQHSQLTQTSHVRSSSMSRVWDSNKHTQLLPTDAYGVVEFQGAGHGNKANYIRLSDTTEPEPILQLLQGCWHLGLPNLVISIRGGLQNFQLQPKLKRVLCKGLNKAARTTGAWILTGGTNTGVTLHVGDALNNHSVKMRGRIVTIGIAPWGVLNNRENLIGKDTTKPYHSVSCPISKGFKLNSHHTHFLLVDNGTLDQYGCEFILRRRLEKYISQQRLGNRGYRRVPLVSVVIEGGASTIRNILNNVTSRPPIPVVVFDGTGRAADIIAFTHKYAQEDGTMEESLQDQLLETMKHTFHLRQEQVEKLFVELMLCMKKKELITLFCLSEDDIDIDVAILTALLKAQTRSYVDQLSLCLTWNRADIAKSQIFVHGRDWPENVLENIMMEALIQDKVEFVKLLKDNGVNMQKFLTIARLEELYNTRPGPTTLLHHLIRDIKQVNYIQRYTLYDVGLAMESLMGGTYQSSFKERRFKALYQTTIKRGLSFNFISENIQNNENINKFTDTLNFPFNELFVWAVLMGRQRMALFMWEQDEEAMAKGLVASKLYKELAKTADIVNMEMEIGDELRKYSEEFQQLSVELLDHCYRVDDDITIQLITVQLDNWSKHTSLSLAAAGQHRDFLAHPCCQRLMSDLWLGGMVTTKYINLRVILALLCPLAIFGVVSFKSKEELQLMPQTLEEHMHDLADSDSEEGEEDVMSGSQTSFHHLQEDEEDGVGMQSLDGKVTQPLKPASPQITSDLMTSSISPPRKQLRLGKKLYEFYRAPMTKFWAHTMFFFGFMVLYNYMVLVKLPDFPAFYEYLVICYIVTSGMEHVREILASEPTRLSLKLRVFYSSYWHLHEALAITFFLIGMGFRFAPATKSAGRVIYCVVIIMWYLKVLEILSVNIYLGPFVNMIGKMMRDMCYFIILLIIFLMGFGVVRQSVLHPNEEFSWVLLREVFKEPYFMIYGEVYADKINPPCGEGTKMGPCPPGHWTVPVAMAVYLVVSIILLVSLLIAVFNNTFNAVNSIARQLWQFQRYHLTMNYEQKPFLAPPFIIFNHLYQLIKLAVCRCKRSRPSNIDQGLKLFLPPEEVEKLRDFEEACLELYFREKKDKKQSSNDERLKIVSQRIEGNSLRLEEIVEKENHTKLNLRAFDRRLLHLEELAFQTTCSIFNIQHMLSVALTQMAGSSDMESSPEDPAPSKEPSQRLRHLAFVQDREETAKVPLEEGLTPDEQVRSKATFHLSLKRDHFRSFSMDRTSIPEEDMSSAIAKPRRVVTDKTANRSETVKLKRPEFLDQLQSTSGKEQLQLGTKPKKMSDSKSDNLSKTKSPKQSRLSTFERYASMIEQQSPVKPVAAPMPIKRQVGYNTSTPASRSTNHLEPKLPSRDSDSNLSTYSSSSMKNAPHMSSMPRSTPYMSAPVYSTITDHIDLTALQMSYRGLPSASANTSAGYLNLDDNLTSFDGEVPVSPLPPSVHRESPLSEASSGGLQQAERRCFEMMEDATGDETETVDATDDELEDNEDDQGGIQFSVKNEVEIHTNSIGNSKAETTF</sequence>
<dbReference type="InterPro" id="IPR005821">
    <property type="entry name" value="Ion_trans_dom"/>
</dbReference>
<feature type="compositionally biased region" description="Polar residues" evidence="8">
    <location>
        <begin position="1557"/>
        <end position="1570"/>
    </location>
</feature>
<keyword evidence="15" id="KW-1185">Reference proteome</keyword>
<feature type="domain" description="TRPM tetramerisation" evidence="11">
    <location>
        <begin position="1138"/>
        <end position="1186"/>
    </location>
</feature>
<dbReference type="InterPro" id="IPR037162">
    <property type="entry name" value="TRPM_tetra_sf"/>
</dbReference>
<feature type="transmembrane region" description="Helical" evidence="9">
    <location>
        <begin position="901"/>
        <end position="921"/>
    </location>
</feature>
<comment type="subcellular location">
    <subcellularLocation>
        <location evidence="1">Membrane</location>
        <topology evidence="1">Multi-pass membrane protein</topology>
    </subcellularLocation>
</comment>
<keyword evidence="3 9" id="KW-0812">Transmembrane</keyword>
<dbReference type="PANTHER" id="PTHR13800">
    <property type="entry name" value="TRANSIENT RECEPTOR POTENTIAL CATION CHANNEL, SUBFAMILY M, MEMBER 6"/>
    <property type="match status" value="1"/>
</dbReference>
<protein>
    <recommendedName>
        <fullName evidence="16">Transient receptor potential cation channel subfamily M member 3</fullName>
    </recommendedName>
</protein>
<feature type="transmembrane region" description="Helical" evidence="9">
    <location>
        <begin position="807"/>
        <end position="826"/>
    </location>
</feature>
<feature type="compositionally biased region" description="Basic and acidic residues" evidence="8">
    <location>
        <begin position="1396"/>
        <end position="1408"/>
    </location>
</feature>
<evidence type="ECO:0000256" key="3">
    <source>
        <dbReference type="ARBA" id="ARBA00022692"/>
    </source>
</evidence>
<evidence type="ECO:0000256" key="8">
    <source>
        <dbReference type="SAM" id="MobiDB-lite"/>
    </source>
</evidence>
<evidence type="ECO:0000313" key="14">
    <source>
        <dbReference type="EnsemblMetazoa" id="XP_038077470.1"/>
    </source>
</evidence>
<dbReference type="InterPro" id="IPR041491">
    <property type="entry name" value="TRPM_SLOG"/>
</dbReference>
<evidence type="ECO:0000256" key="2">
    <source>
        <dbReference type="ARBA" id="ARBA00022448"/>
    </source>
</evidence>
<dbReference type="Gene3D" id="1.20.5.1010">
    <property type="entry name" value="TRPM, tetramerisation domain"/>
    <property type="match status" value="1"/>
</dbReference>
<keyword evidence="7" id="KW-0407">Ion channel</keyword>
<dbReference type="GO" id="GO:0051262">
    <property type="term" value="P:protein tetramerization"/>
    <property type="evidence" value="ECO:0007669"/>
    <property type="project" value="InterPro"/>
</dbReference>
<evidence type="ECO:0000256" key="6">
    <source>
        <dbReference type="ARBA" id="ARBA00023136"/>
    </source>
</evidence>
<feature type="region of interest" description="Disordered" evidence="8">
    <location>
        <begin position="1383"/>
        <end position="1430"/>
    </location>
</feature>
<name>A0A914BNE3_PATMI</name>
<feature type="compositionally biased region" description="Acidic residues" evidence="8">
    <location>
        <begin position="1520"/>
        <end position="1543"/>
    </location>
</feature>
<dbReference type="InterPro" id="IPR057366">
    <property type="entry name" value="TRPM-like"/>
</dbReference>
<dbReference type="Pfam" id="PF00520">
    <property type="entry name" value="Ion_trans"/>
    <property type="match status" value="1"/>
</dbReference>
<organism evidence="14 15">
    <name type="scientific">Patiria miniata</name>
    <name type="common">Bat star</name>
    <name type="synonym">Asterina miniata</name>
    <dbReference type="NCBI Taxonomy" id="46514"/>
    <lineage>
        <taxon>Eukaryota</taxon>
        <taxon>Metazoa</taxon>
        <taxon>Echinodermata</taxon>
        <taxon>Eleutherozoa</taxon>
        <taxon>Asterozoa</taxon>
        <taxon>Asteroidea</taxon>
        <taxon>Valvatacea</taxon>
        <taxon>Valvatida</taxon>
        <taxon>Asterinidae</taxon>
        <taxon>Patiria</taxon>
    </lineage>
</organism>
<feature type="compositionally biased region" description="Polar residues" evidence="8">
    <location>
        <begin position="1384"/>
        <end position="1395"/>
    </location>
</feature>
<feature type="domain" description="Ion transport" evidence="10">
    <location>
        <begin position="813"/>
        <end position="1046"/>
    </location>
</feature>
<feature type="compositionally biased region" description="Basic and acidic residues" evidence="8">
    <location>
        <begin position="1334"/>
        <end position="1344"/>
    </location>
</feature>
<dbReference type="Pfam" id="PF25508">
    <property type="entry name" value="TRPM2"/>
    <property type="match status" value="1"/>
</dbReference>
<feature type="transmembrane region" description="Helical" evidence="9">
    <location>
        <begin position="1018"/>
        <end position="1037"/>
    </location>
</feature>
<dbReference type="GeneID" id="119745291"/>
<evidence type="ECO:0000256" key="4">
    <source>
        <dbReference type="ARBA" id="ARBA00022989"/>
    </source>
</evidence>
<keyword evidence="2" id="KW-0813">Transport</keyword>
<feature type="region of interest" description="Disordered" evidence="8">
    <location>
        <begin position="1276"/>
        <end position="1354"/>
    </location>
</feature>
<evidence type="ECO:0000256" key="7">
    <source>
        <dbReference type="ARBA" id="ARBA00023303"/>
    </source>
</evidence>
<dbReference type="PANTHER" id="PTHR13800:SF1">
    <property type="entry name" value="TRANSIENT RECEPTOR POTENTIAL CATION CHANNEL TRPM"/>
    <property type="match status" value="1"/>
</dbReference>
<feature type="region of interest" description="Disordered" evidence="8">
    <location>
        <begin position="1206"/>
        <end position="1226"/>
    </location>
</feature>
<feature type="transmembrane region" description="Helical" evidence="9">
    <location>
        <begin position="683"/>
        <end position="703"/>
    </location>
</feature>
<dbReference type="OrthoDB" id="301415at2759"/>
<dbReference type="GO" id="GO:0005261">
    <property type="term" value="F:monoatomic cation channel activity"/>
    <property type="evidence" value="ECO:0007669"/>
    <property type="project" value="TreeGrafter"/>
</dbReference>
<keyword evidence="5" id="KW-0406">Ion transport</keyword>
<keyword evidence="6 9" id="KW-0472">Membrane</keyword>
<dbReference type="EnsemblMetazoa" id="XM_038221542.1">
    <property type="protein sequence ID" value="XP_038077470.1"/>
    <property type="gene ID" value="LOC119745291"/>
</dbReference>
<dbReference type="OMA" id="YAIAYIC"/>
<feature type="compositionally biased region" description="Polar residues" evidence="8">
    <location>
        <begin position="1316"/>
        <end position="1328"/>
    </location>
</feature>
<feature type="compositionally biased region" description="Polar residues" evidence="8">
    <location>
        <begin position="1345"/>
        <end position="1354"/>
    </location>
</feature>
<evidence type="ECO:0000256" key="5">
    <source>
        <dbReference type="ARBA" id="ARBA00023065"/>
    </source>
</evidence>
<feature type="transmembrane region" description="Helical" evidence="9">
    <location>
        <begin position="873"/>
        <end position="895"/>
    </location>
</feature>
<evidence type="ECO:0008006" key="16">
    <source>
        <dbReference type="Google" id="ProtNLM"/>
    </source>
</evidence>
<dbReference type="Pfam" id="PF18139">
    <property type="entry name" value="LSDAT_euk"/>
    <property type="match status" value="1"/>
</dbReference>
<evidence type="ECO:0000259" key="13">
    <source>
        <dbReference type="Pfam" id="PF25508"/>
    </source>
</evidence>
<feature type="domain" description="TRPM-like" evidence="13">
    <location>
        <begin position="406"/>
        <end position="662"/>
    </location>
</feature>